<accession>A0A5P1FW36</accession>
<evidence type="ECO:0000313" key="3">
    <source>
        <dbReference type="Proteomes" id="UP000243459"/>
    </source>
</evidence>
<feature type="region of interest" description="Disordered" evidence="1">
    <location>
        <begin position="186"/>
        <end position="226"/>
    </location>
</feature>
<sequence>MMTPSFPSLLNLITTFKTHPQSQNQTLTLLRSSPFKPTKDLVCSALWELAMASATAIFFVLLHAPLFASWARNFVEDWPKAWELMIWVMGNEKRFNLAWSLVHRMHRKSLLTAETMVVLMDRFPGNDFDYNAKSLPIMAHWTEKRCASRENYENLFGRADNKMYHELQKKLVVVFDLAMPYMQQETTDASEGHHATTSNQKGVSSRALRDVDEVSNGDESSQDDLLLDESPFSEHTEELVTTALGGLCNHTATSSSESPPSETCNGLSRTKLASSAGLIMYPSKETSLPDNDRIDEKCSRGLRFQQTSRESGDLQMEANMKLLSLSLPSGTFDIGLIVTRLMISNMSRDQKLNLYDFWVAI</sequence>
<feature type="compositionally biased region" description="Polar residues" evidence="1">
    <location>
        <begin position="186"/>
        <end position="203"/>
    </location>
</feature>
<dbReference type="EMBL" id="CM007381">
    <property type="protein sequence ID" value="ONK81080.1"/>
    <property type="molecule type" value="Genomic_DNA"/>
</dbReference>
<protein>
    <submittedName>
        <fullName evidence="2">Uncharacterized protein</fullName>
    </submittedName>
</protein>
<name>A0A5P1FW36_ASPOF</name>
<evidence type="ECO:0000256" key="1">
    <source>
        <dbReference type="SAM" id="MobiDB-lite"/>
    </source>
</evidence>
<gene>
    <name evidence="2" type="ORF">A4U43_C01F25000</name>
</gene>
<evidence type="ECO:0000313" key="2">
    <source>
        <dbReference type="EMBL" id="ONK81080.1"/>
    </source>
</evidence>
<organism evidence="2 3">
    <name type="scientific">Asparagus officinalis</name>
    <name type="common">Garden asparagus</name>
    <dbReference type="NCBI Taxonomy" id="4686"/>
    <lineage>
        <taxon>Eukaryota</taxon>
        <taxon>Viridiplantae</taxon>
        <taxon>Streptophyta</taxon>
        <taxon>Embryophyta</taxon>
        <taxon>Tracheophyta</taxon>
        <taxon>Spermatophyta</taxon>
        <taxon>Magnoliopsida</taxon>
        <taxon>Liliopsida</taxon>
        <taxon>Asparagales</taxon>
        <taxon>Asparagaceae</taxon>
        <taxon>Asparagoideae</taxon>
        <taxon>Asparagus</taxon>
    </lineage>
</organism>
<proteinExistence type="predicted"/>
<feature type="compositionally biased region" description="Acidic residues" evidence="1">
    <location>
        <begin position="213"/>
        <end position="226"/>
    </location>
</feature>
<reference evidence="3" key="1">
    <citation type="journal article" date="2017" name="Nat. Commun.">
        <title>The asparagus genome sheds light on the origin and evolution of a young Y chromosome.</title>
        <authorList>
            <person name="Harkess A."/>
            <person name="Zhou J."/>
            <person name="Xu C."/>
            <person name="Bowers J.E."/>
            <person name="Van der Hulst R."/>
            <person name="Ayyampalayam S."/>
            <person name="Mercati F."/>
            <person name="Riccardi P."/>
            <person name="McKain M.R."/>
            <person name="Kakrana A."/>
            <person name="Tang H."/>
            <person name="Ray J."/>
            <person name="Groenendijk J."/>
            <person name="Arikit S."/>
            <person name="Mathioni S.M."/>
            <person name="Nakano M."/>
            <person name="Shan H."/>
            <person name="Telgmann-Rauber A."/>
            <person name="Kanno A."/>
            <person name="Yue Z."/>
            <person name="Chen H."/>
            <person name="Li W."/>
            <person name="Chen Y."/>
            <person name="Xu X."/>
            <person name="Zhang Y."/>
            <person name="Luo S."/>
            <person name="Chen H."/>
            <person name="Gao J."/>
            <person name="Mao Z."/>
            <person name="Pires J.C."/>
            <person name="Luo M."/>
            <person name="Kudrna D."/>
            <person name="Wing R.A."/>
            <person name="Meyers B.C."/>
            <person name="Yi K."/>
            <person name="Kong H."/>
            <person name="Lavrijsen P."/>
            <person name="Sunseri F."/>
            <person name="Falavigna A."/>
            <person name="Ye Y."/>
            <person name="Leebens-Mack J.H."/>
            <person name="Chen G."/>
        </authorList>
    </citation>
    <scope>NUCLEOTIDE SEQUENCE [LARGE SCALE GENOMIC DNA]</scope>
    <source>
        <strain evidence="3">cv. DH0086</strain>
    </source>
</reference>
<dbReference type="Proteomes" id="UP000243459">
    <property type="component" value="Chromosome 1"/>
</dbReference>
<dbReference type="Gramene" id="ONK81080">
    <property type="protein sequence ID" value="ONK81080"/>
    <property type="gene ID" value="A4U43_C01F25000"/>
</dbReference>
<dbReference type="AlphaFoldDB" id="A0A5P1FW36"/>
<keyword evidence="3" id="KW-1185">Reference proteome</keyword>